<dbReference type="PANTHER" id="PTHR31048">
    <property type="entry name" value="OS03G0233200 PROTEIN"/>
    <property type="match status" value="1"/>
</dbReference>
<keyword evidence="2" id="KW-0732">Signal</keyword>
<dbReference type="SMART" id="SM00205">
    <property type="entry name" value="THN"/>
    <property type="match status" value="1"/>
</dbReference>
<dbReference type="OrthoDB" id="430315at2759"/>
<dbReference type="EMBL" id="JAEPRD010000078">
    <property type="protein sequence ID" value="KAG2200840.1"/>
    <property type="molecule type" value="Genomic_DNA"/>
</dbReference>
<keyword evidence="4" id="KW-1185">Reference proteome</keyword>
<dbReference type="AlphaFoldDB" id="A0A8H7UYV0"/>
<dbReference type="PRINTS" id="PR00347">
    <property type="entry name" value="THAUMATIN"/>
</dbReference>
<comment type="caution">
    <text evidence="3">The sequence shown here is derived from an EMBL/GenBank/DDBJ whole genome shotgun (WGS) entry which is preliminary data.</text>
</comment>
<dbReference type="PROSITE" id="PS51367">
    <property type="entry name" value="THAUMATIN_2"/>
    <property type="match status" value="1"/>
</dbReference>
<reference evidence="3" key="1">
    <citation type="submission" date="2020-12" db="EMBL/GenBank/DDBJ databases">
        <title>Metabolic potential, ecology and presence of endohyphal bacteria is reflected in genomic diversity of Mucoromycotina.</title>
        <authorList>
            <person name="Muszewska A."/>
            <person name="Okrasinska A."/>
            <person name="Steczkiewicz K."/>
            <person name="Drgas O."/>
            <person name="Orlowska M."/>
            <person name="Perlinska-Lenart U."/>
            <person name="Aleksandrzak-Piekarczyk T."/>
            <person name="Szatraj K."/>
            <person name="Zielenkiewicz U."/>
            <person name="Pilsyk S."/>
            <person name="Malc E."/>
            <person name="Mieczkowski P."/>
            <person name="Kruszewska J.S."/>
            <person name="Biernat P."/>
            <person name="Pawlowska J."/>
        </authorList>
    </citation>
    <scope>NUCLEOTIDE SEQUENCE</scope>
    <source>
        <strain evidence="3">WA0000017839</strain>
    </source>
</reference>
<sequence>MLFTSIIALLSAGLVAAAPTNSTYAAGPPTVIVKNQCKSTLKVGHSIDVEYFGDVVDVPAGTSHTLTMPINWTGRVWGRESCSGQDCFKSGMGSPASLAEFFFKENGDVFYDISFVDGFNVPMVIEPVSKVDLQYGDERLCATTSCSVLPDCPTQFITHDDEGNVSGCKSACTFYNTDEYCCTGDYLDPNVCKTYSYASDVKAACPDVYSYAFDDYSSAFMCRSNAYTVTFC</sequence>
<dbReference type="PIRSF" id="PIRSF002703">
    <property type="entry name" value="Thaumatin"/>
    <property type="match status" value="1"/>
</dbReference>
<feature type="disulfide bond" evidence="1">
    <location>
        <begin position="182"/>
        <end position="192"/>
    </location>
</feature>
<feature type="disulfide bond" evidence="1">
    <location>
        <begin position="172"/>
        <end position="181"/>
    </location>
</feature>
<feature type="chain" id="PRO_5034080861" description="Osmotin, thaumatin-like protein" evidence="2">
    <location>
        <begin position="18"/>
        <end position="232"/>
    </location>
</feature>
<protein>
    <recommendedName>
        <fullName evidence="5">Osmotin, thaumatin-like protein</fullName>
    </recommendedName>
</protein>
<evidence type="ECO:0000256" key="1">
    <source>
        <dbReference type="PIRSR" id="PIRSR002703-1"/>
    </source>
</evidence>
<gene>
    <name evidence="3" type="ORF">INT47_001371</name>
</gene>
<proteinExistence type="predicted"/>
<keyword evidence="1" id="KW-1015">Disulfide bond</keyword>
<dbReference type="Proteomes" id="UP000603453">
    <property type="component" value="Unassembled WGS sequence"/>
</dbReference>
<dbReference type="Pfam" id="PF00314">
    <property type="entry name" value="Thaumatin"/>
    <property type="match status" value="1"/>
</dbReference>
<feature type="disulfide bond" evidence="1">
    <location>
        <begin position="146"/>
        <end position="205"/>
    </location>
</feature>
<evidence type="ECO:0000313" key="3">
    <source>
        <dbReference type="EMBL" id="KAG2200840.1"/>
    </source>
</evidence>
<accession>A0A8H7UYV0</accession>
<dbReference type="InterPro" id="IPR001938">
    <property type="entry name" value="Thaumatin"/>
</dbReference>
<feature type="disulfide bond" evidence="1">
    <location>
        <begin position="152"/>
        <end position="168"/>
    </location>
</feature>
<feature type="disulfide bond" evidence="1">
    <location>
        <begin position="37"/>
        <end position="232"/>
    </location>
</feature>
<organism evidence="3 4">
    <name type="scientific">Mucor saturninus</name>
    <dbReference type="NCBI Taxonomy" id="64648"/>
    <lineage>
        <taxon>Eukaryota</taxon>
        <taxon>Fungi</taxon>
        <taxon>Fungi incertae sedis</taxon>
        <taxon>Mucoromycota</taxon>
        <taxon>Mucoromycotina</taxon>
        <taxon>Mucoromycetes</taxon>
        <taxon>Mucorales</taxon>
        <taxon>Mucorineae</taxon>
        <taxon>Mucoraceae</taxon>
        <taxon>Mucor</taxon>
    </lineage>
</organism>
<dbReference type="InterPro" id="IPR037176">
    <property type="entry name" value="Osmotin/thaumatin-like_sf"/>
</dbReference>
<name>A0A8H7UYV0_9FUNG</name>
<dbReference type="SUPFAM" id="SSF49870">
    <property type="entry name" value="Osmotin, thaumatin-like protein"/>
    <property type="match status" value="1"/>
</dbReference>
<evidence type="ECO:0000256" key="2">
    <source>
        <dbReference type="SAM" id="SignalP"/>
    </source>
</evidence>
<evidence type="ECO:0000313" key="4">
    <source>
        <dbReference type="Proteomes" id="UP000603453"/>
    </source>
</evidence>
<feature type="disulfide bond" evidence="1">
    <location>
        <begin position="141"/>
        <end position="222"/>
    </location>
</feature>
<dbReference type="Gene3D" id="2.60.110.10">
    <property type="entry name" value="Thaumatin"/>
    <property type="match status" value="1"/>
</dbReference>
<feature type="signal peptide" evidence="2">
    <location>
        <begin position="1"/>
        <end position="17"/>
    </location>
</feature>
<evidence type="ECO:0008006" key="5">
    <source>
        <dbReference type="Google" id="ProtNLM"/>
    </source>
</evidence>